<evidence type="ECO:0000313" key="1">
    <source>
        <dbReference type="EMBL" id="GEU81021.1"/>
    </source>
</evidence>
<comment type="caution">
    <text evidence="1">The sequence shown here is derived from an EMBL/GenBank/DDBJ whole genome shotgun (WGS) entry which is preliminary data.</text>
</comment>
<dbReference type="AlphaFoldDB" id="A0A6L2N491"/>
<accession>A0A6L2N491</accession>
<name>A0A6L2N491_TANCI</name>
<evidence type="ECO:0008006" key="2">
    <source>
        <dbReference type="Google" id="ProtNLM"/>
    </source>
</evidence>
<sequence>MHQLCLAALMLNQQHDSLLEKFADELALLDPFPPGNKDDNFNFETDLRKIKYLLNQDPSTESSIEIFDPILEKFTDEPAFGYLPPSKDEDDDLFDLKSDNDEWKKLLYGKSYKDIDSKKAKNKDSKMKLFVEAHIVEYNYLLP</sequence>
<proteinExistence type="predicted"/>
<organism evidence="1">
    <name type="scientific">Tanacetum cinerariifolium</name>
    <name type="common">Dalmatian daisy</name>
    <name type="synonym">Chrysanthemum cinerariifolium</name>
    <dbReference type="NCBI Taxonomy" id="118510"/>
    <lineage>
        <taxon>Eukaryota</taxon>
        <taxon>Viridiplantae</taxon>
        <taxon>Streptophyta</taxon>
        <taxon>Embryophyta</taxon>
        <taxon>Tracheophyta</taxon>
        <taxon>Spermatophyta</taxon>
        <taxon>Magnoliopsida</taxon>
        <taxon>eudicotyledons</taxon>
        <taxon>Gunneridae</taxon>
        <taxon>Pentapetalae</taxon>
        <taxon>asterids</taxon>
        <taxon>campanulids</taxon>
        <taxon>Asterales</taxon>
        <taxon>Asteraceae</taxon>
        <taxon>Asteroideae</taxon>
        <taxon>Anthemideae</taxon>
        <taxon>Anthemidinae</taxon>
        <taxon>Tanacetum</taxon>
    </lineage>
</organism>
<protein>
    <recommendedName>
        <fullName evidence="2">Reverse transcriptase domain-containing protein</fullName>
    </recommendedName>
</protein>
<reference evidence="1" key="1">
    <citation type="journal article" date="2019" name="Sci. Rep.">
        <title>Draft genome of Tanacetum cinerariifolium, the natural source of mosquito coil.</title>
        <authorList>
            <person name="Yamashiro T."/>
            <person name="Shiraishi A."/>
            <person name="Satake H."/>
            <person name="Nakayama K."/>
        </authorList>
    </citation>
    <scope>NUCLEOTIDE SEQUENCE</scope>
</reference>
<gene>
    <name evidence="1" type="ORF">Tci_052999</name>
</gene>
<dbReference type="EMBL" id="BKCJ010008192">
    <property type="protein sequence ID" value="GEU81021.1"/>
    <property type="molecule type" value="Genomic_DNA"/>
</dbReference>